<dbReference type="GO" id="GO:0004343">
    <property type="term" value="F:glucosamine 6-phosphate N-acetyltransferase activity"/>
    <property type="evidence" value="ECO:0007669"/>
    <property type="project" value="TreeGrafter"/>
</dbReference>
<dbReference type="PROSITE" id="PS51186">
    <property type="entry name" value="GNAT"/>
    <property type="match status" value="1"/>
</dbReference>
<dbReference type="SUPFAM" id="SSF55729">
    <property type="entry name" value="Acyl-CoA N-acyltransferases (Nat)"/>
    <property type="match status" value="1"/>
</dbReference>
<name>A0A6C0E246_9ZZZZ</name>
<feature type="domain" description="N-acetyltransferase" evidence="1">
    <location>
        <begin position="2"/>
        <end position="160"/>
    </location>
</feature>
<protein>
    <recommendedName>
        <fullName evidence="1">N-acetyltransferase domain-containing protein</fullName>
    </recommendedName>
</protein>
<dbReference type="CDD" id="cd04301">
    <property type="entry name" value="NAT_SF"/>
    <property type="match status" value="1"/>
</dbReference>
<dbReference type="Gene3D" id="3.40.630.30">
    <property type="match status" value="1"/>
</dbReference>
<accession>A0A6C0E246</accession>
<dbReference type="Pfam" id="PF00583">
    <property type="entry name" value="Acetyltransf_1"/>
    <property type="match status" value="1"/>
</dbReference>
<reference evidence="2" key="1">
    <citation type="journal article" date="2020" name="Nature">
        <title>Giant virus diversity and host interactions through global metagenomics.</title>
        <authorList>
            <person name="Schulz F."/>
            <person name="Roux S."/>
            <person name="Paez-Espino D."/>
            <person name="Jungbluth S."/>
            <person name="Walsh D.A."/>
            <person name="Denef V.J."/>
            <person name="McMahon K.D."/>
            <person name="Konstantinidis K.T."/>
            <person name="Eloe-Fadrosh E.A."/>
            <person name="Kyrpides N.C."/>
            <person name="Woyke T."/>
        </authorList>
    </citation>
    <scope>NUCLEOTIDE SEQUENCE</scope>
    <source>
        <strain evidence="2">GVMAG-M-3300023179-114</strain>
    </source>
</reference>
<dbReference type="InterPro" id="IPR039143">
    <property type="entry name" value="GNPNAT1-like"/>
</dbReference>
<organism evidence="2">
    <name type="scientific">viral metagenome</name>
    <dbReference type="NCBI Taxonomy" id="1070528"/>
    <lineage>
        <taxon>unclassified sequences</taxon>
        <taxon>metagenomes</taxon>
        <taxon>organismal metagenomes</taxon>
    </lineage>
</organism>
<dbReference type="InterPro" id="IPR000182">
    <property type="entry name" value="GNAT_dom"/>
</dbReference>
<dbReference type="InterPro" id="IPR016181">
    <property type="entry name" value="Acyl_CoA_acyltransferase"/>
</dbReference>
<evidence type="ECO:0000259" key="1">
    <source>
        <dbReference type="PROSITE" id="PS51186"/>
    </source>
</evidence>
<dbReference type="EMBL" id="MN739720">
    <property type="protein sequence ID" value="QHT22691.1"/>
    <property type="molecule type" value="Genomic_DNA"/>
</dbReference>
<proteinExistence type="predicted"/>
<dbReference type="PANTHER" id="PTHR13355:SF11">
    <property type="entry name" value="GLUCOSAMINE 6-PHOSPHATE N-ACETYLTRANSFERASE"/>
    <property type="match status" value="1"/>
</dbReference>
<evidence type="ECO:0000313" key="2">
    <source>
        <dbReference type="EMBL" id="QHT22691.1"/>
    </source>
</evidence>
<sequence length="160" mass="18382">MSLINELTYDSLLQVYQNNKESIEDITLQYLHLLSFLTHTVEISREDFVNKVMEISKIGDIVVCYSIDVQTGKVNIVGSGTIVYEPKIIRGCKYVGHIEDIVVHSDYRSHGIAKNILHLLVEKAKQNNCYKTILDCKPELVAFYQRNGFLENGNQMTMYF</sequence>
<dbReference type="PANTHER" id="PTHR13355">
    <property type="entry name" value="GLUCOSAMINE 6-PHOSPHATE N-ACETYLTRANSFERASE"/>
    <property type="match status" value="1"/>
</dbReference>
<dbReference type="AlphaFoldDB" id="A0A6C0E246"/>